<dbReference type="SMART" id="SM00355">
    <property type="entry name" value="ZnF_C2H2"/>
    <property type="match status" value="4"/>
</dbReference>
<feature type="compositionally biased region" description="Basic and acidic residues" evidence="11">
    <location>
        <begin position="34"/>
        <end position="50"/>
    </location>
</feature>
<keyword evidence="9" id="KW-0539">Nucleus</keyword>
<keyword evidence="8" id="KW-0804">Transcription</keyword>
<dbReference type="GO" id="GO:0008270">
    <property type="term" value="F:zinc ion binding"/>
    <property type="evidence" value="ECO:0007669"/>
    <property type="project" value="UniProtKB-KW"/>
</dbReference>
<comment type="subcellular location">
    <subcellularLocation>
        <location evidence="1">Nucleus</location>
    </subcellularLocation>
</comment>
<evidence type="ECO:0000256" key="5">
    <source>
        <dbReference type="ARBA" id="ARBA00022771"/>
    </source>
</evidence>
<evidence type="ECO:0000256" key="4">
    <source>
        <dbReference type="ARBA" id="ARBA00022737"/>
    </source>
</evidence>
<gene>
    <name evidence="14" type="primary">LOC117647674</name>
</gene>
<evidence type="ECO:0000256" key="3">
    <source>
        <dbReference type="ARBA" id="ARBA00022723"/>
    </source>
</evidence>
<dbReference type="RefSeq" id="XP_034245454.1">
    <property type="nucleotide sequence ID" value="XM_034389563.1"/>
</dbReference>
<dbReference type="FunFam" id="3.30.160.60:FF:000193">
    <property type="entry name" value="Zinc finger protein 300"/>
    <property type="match status" value="1"/>
</dbReference>
<dbReference type="GO" id="GO:0005634">
    <property type="term" value="C:nucleus"/>
    <property type="evidence" value="ECO:0007669"/>
    <property type="project" value="UniProtKB-SubCell"/>
</dbReference>
<evidence type="ECO:0000259" key="12">
    <source>
        <dbReference type="PROSITE" id="PS50157"/>
    </source>
</evidence>
<dbReference type="Proteomes" id="UP000515158">
    <property type="component" value="Unplaced"/>
</dbReference>
<dbReference type="PROSITE" id="PS00028">
    <property type="entry name" value="ZINC_FINGER_C2H2_1"/>
    <property type="match status" value="4"/>
</dbReference>
<evidence type="ECO:0000256" key="8">
    <source>
        <dbReference type="ARBA" id="ARBA00023163"/>
    </source>
</evidence>
<evidence type="ECO:0000256" key="11">
    <source>
        <dbReference type="SAM" id="MobiDB-lite"/>
    </source>
</evidence>
<dbReference type="OrthoDB" id="6077919at2759"/>
<evidence type="ECO:0000313" key="13">
    <source>
        <dbReference type="Proteomes" id="UP000515158"/>
    </source>
</evidence>
<dbReference type="PROSITE" id="PS50157">
    <property type="entry name" value="ZINC_FINGER_C2H2_2"/>
    <property type="match status" value="4"/>
</dbReference>
<keyword evidence="5 10" id="KW-0863">Zinc-finger</keyword>
<evidence type="ECO:0000256" key="2">
    <source>
        <dbReference type="ARBA" id="ARBA00006991"/>
    </source>
</evidence>
<protein>
    <submittedName>
        <fullName evidence="14">Zinc finger protein 3-like isoform X2</fullName>
    </submittedName>
</protein>
<dbReference type="PANTHER" id="PTHR24394:SF44">
    <property type="entry name" value="ZINC FINGER PROTEIN 271-LIKE"/>
    <property type="match status" value="1"/>
</dbReference>
<dbReference type="AlphaFoldDB" id="A0A6P8ZQ93"/>
<dbReference type="Pfam" id="PF00096">
    <property type="entry name" value="zf-C2H2"/>
    <property type="match status" value="3"/>
</dbReference>
<comment type="similarity">
    <text evidence="2">Belongs to the krueppel C2H2-type zinc-finger protein family.</text>
</comment>
<dbReference type="SUPFAM" id="SSF57667">
    <property type="entry name" value="beta-beta-alpha zinc fingers"/>
    <property type="match status" value="2"/>
</dbReference>
<evidence type="ECO:0000256" key="10">
    <source>
        <dbReference type="PROSITE-ProRule" id="PRU00042"/>
    </source>
</evidence>
<dbReference type="InterPro" id="IPR036236">
    <property type="entry name" value="Znf_C2H2_sf"/>
</dbReference>
<dbReference type="InterPro" id="IPR013087">
    <property type="entry name" value="Znf_C2H2_type"/>
</dbReference>
<reference evidence="14" key="1">
    <citation type="submission" date="2025-08" db="UniProtKB">
        <authorList>
            <consortium name="RefSeq"/>
        </authorList>
    </citation>
    <scope>IDENTIFICATION</scope>
    <source>
        <tissue evidence="14">Total insect</tissue>
    </source>
</reference>
<keyword evidence="4" id="KW-0677">Repeat</keyword>
<dbReference type="FunFam" id="3.30.160.60:FF:000912">
    <property type="entry name" value="Zinc finger protein 660"/>
    <property type="match status" value="1"/>
</dbReference>
<dbReference type="FunFam" id="3.30.160.60:FF:000446">
    <property type="entry name" value="Zinc finger protein"/>
    <property type="match status" value="1"/>
</dbReference>
<dbReference type="PANTHER" id="PTHR24394">
    <property type="entry name" value="ZINC FINGER PROTEIN"/>
    <property type="match status" value="1"/>
</dbReference>
<feature type="compositionally biased region" description="Basic residues" evidence="11">
    <location>
        <begin position="115"/>
        <end position="126"/>
    </location>
</feature>
<evidence type="ECO:0000256" key="9">
    <source>
        <dbReference type="ARBA" id="ARBA00023242"/>
    </source>
</evidence>
<feature type="region of interest" description="Disordered" evidence="11">
    <location>
        <begin position="15"/>
        <end position="126"/>
    </location>
</feature>
<feature type="domain" description="C2H2-type" evidence="12">
    <location>
        <begin position="128"/>
        <end position="155"/>
    </location>
</feature>
<evidence type="ECO:0000256" key="1">
    <source>
        <dbReference type="ARBA" id="ARBA00004123"/>
    </source>
</evidence>
<evidence type="ECO:0000256" key="7">
    <source>
        <dbReference type="ARBA" id="ARBA00023015"/>
    </source>
</evidence>
<feature type="domain" description="C2H2-type" evidence="12">
    <location>
        <begin position="184"/>
        <end position="211"/>
    </location>
</feature>
<feature type="compositionally biased region" description="Basic and acidic residues" evidence="11">
    <location>
        <begin position="96"/>
        <end position="114"/>
    </location>
</feature>
<feature type="domain" description="C2H2-type" evidence="12">
    <location>
        <begin position="156"/>
        <end position="183"/>
    </location>
</feature>
<name>A0A6P8ZQ93_THRPL</name>
<keyword evidence="13" id="KW-1185">Reference proteome</keyword>
<evidence type="ECO:0000256" key="6">
    <source>
        <dbReference type="ARBA" id="ARBA00022833"/>
    </source>
</evidence>
<proteinExistence type="inferred from homology"/>
<keyword evidence="7" id="KW-0805">Transcription regulation</keyword>
<sequence>MFVACAFLEVPWPALQPCTRQTHRPPRNSPRGSVKAEESEDLGRQDHGEDASGGFCEGPPAATPQLRISSTFSLAGPAGDAGQAEQAWRQTRSRKARLDSKLGESGNKSRDKAAPRKHRAGNSKAGRHVCQVCGKDWPSASKLEIHARKHTGEKPFECDECGKKFTFKGNLDVHMRVHTGEKPFVCDVCEKKFSMKQDLKRHSRIHNGEKPYECGVCKRRFTHKGHLDRHMRVHTGEKPLRCVQGEVCEA</sequence>
<organism evidence="14">
    <name type="scientific">Thrips palmi</name>
    <name type="common">Melon thrips</name>
    <dbReference type="NCBI Taxonomy" id="161013"/>
    <lineage>
        <taxon>Eukaryota</taxon>
        <taxon>Metazoa</taxon>
        <taxon>Ecdysozoa</taxon>
        <taxon>Arthropoda</taxon>
        <taxon>Hexapoda</taxon>
        <taxon>Insecta</taxon>
        <taxon>Pterygota</taxon>
        <taxon>Neoptera</taxon>
        <taxon>Paraneoptera</taxon>
        <taxon>Thysanoptera</taxon>
        <taxon>Terebrantia</taxon>
        <taxon>Thripoidea</taxon>
        <taxon>Thripidae</taxon>
        <taxon>Thrips</taxon>
    </lineage>
</organism>
<feature type="domain" description="C2H2-type" evidence="12">
    <location>
        <begin position="212"/>
        <end position="239"/>
    </location>
</feature>
<evidence type="ECO:0000313" key="14">
    <source>
        <dbReference type="RefSeq" id="XP_034245454.1"/>
    </source>
</evidence>
<dbReference type="GeneID" id="117647674"/>
<keyword evidence="6" id="KW-0862">Zinc</keyword>
<dbReference type="Gene3D" id="3.30.160.60">
    <property type="entry name" value="Classic Zinc Finger"/>
    <property type="match status" value="4"/>
</dbReference>
<dbReference type="GO" id="GO:0000981">
    <property type="term" value="F:DNA-binding transcription factor activity, RNA polymerase II-specific"/>
    <property type="evidence" value="ECO:0007669"/>
    <property type="project" value="TreeGrafter"/>
</dbReference>
<accession>A0A6P8ZQ93</accession>
<keyword evidence="3" id="KW-0479">Metal-binding</keyword>
<dbReference type="FunFam" id="3.30.160.60:FF:002343">
    <property type="entry name" value="Zinc finger protein 33A"/>
    <property type="match status" value="1"/>
</dbReference>